<evidence type="ECO:0000313" key="2">
    <source>
        <dbReference type="EMBL" id="SPP99727.1"/>
    </source>
</evidence>
<dbReference type="AlphaFoldDB" id="A0A2U3QE76"/>
<proteinExistence type="predicted"/>
<dbReference type="SUPFAM" id="SSF53850">
    <property type="entry name" value="Periplasmic binding protein-like II"/>
    <property type="match status" value="1"/>
</dbReference>
<evidence type="ECO:0000256" key="1">
    <source>
        <dbReference type="SAM" id="SignalP"/>
    </source>
</evidence>
<dbReference type="EMBL" id="OUUY01000013">
    <property type="protein sequence ID" value="SPP99727.1"/>
    <property type="molecule type" value="Genomic_DNA"/>
</dbReference>
<evidence type="ECO:0000313" key="3">
    <source>
        <dbReference type="Proteomes" id="UP000245125"/>
    </source>
</evidence>
<gene>
    <name evidence="2" type="ORF">NBG4_110030</name>
</gene>
<keyword evidence="3" id="KW-1185">Reference proteome</keyword>
<feature type="signal peptide" evidence="1">
    <location>
        <begin position="1"/>
        <end position="22"/>
    </location>
</feature>
<dbReference type="OrthoDB" id="5343002at2"/>
<organism evidence="2 3">
    <name type="scientific">Candidatus Sulfobium mesophilum</name>
    <dbReference type="NCBI Taxonomy" id="2016548"/>
    <lineage>
        <taxon>Bacteria</taxon>
        <taxon>Pseudomonadati</taxon>
        <taxon>Nitrospirota</taxon>
        <taxon>Nitrospiria</taxon>
        <taxon>Nitrospirales</taxon>
        <taxon>Nitrospiraceae</taxon>
        <taxon>Candidatus Sulfobium</taxon>
    </lineage>
</organism>
<accession>A0A2U3QE76</accession>
<dbReference type="Gene3D" id="3.40.190.10">
    <property type="entry name" value="Periplasmic binding protein-like II"/>
    <property type="match status" value="1"/>
</dbReference>
<dbReference type="Pfam" id="PF12974">
    <property type="entry name" value="Phosphonate-bd"/>
    <property type="match status" value="1"/>
</dbReference>
<protein>
    <submittedName>
        <fullName evidence="2">Periplasmic binding protein-related protein</fullName>
    </submittedName>
</protein>
<name>A0A2U3QE76_9BACT</name>
<keyword evidence="1" id="KW-0732">Signal</keyword>
<sequence>MNKSPNLLVFFLSMFFAASLWFTPGLQQQAAGADEKEYTVGVVPQFEQRKLYAVWKPIIEDLEKKTGITLSLKSTLTIQAFEKAIARGDFDFVYLNPYHLVQVHDTQGYTRL</sequence>
<dbReference type="Proteomes" id="UP000245125">
    <property type="component" value="Unassembled WGS sequence"/>
</dbReference>
<reference evidence="3" key="1">
    <citation type="submission" date="2018-03" db="EMBL/GenBank/DDBJ databases">
        <authorList>
            <person name="Zecchin S."/>
        </authorList>
    </citation>
    <scope>NUCLEOTIDE SEQUENCE [LARGE SCALE GENOMIC DNA]</scope>
</reference>
<feature type="chain" id="PRO_5015693694" evidence="1">
    <location>
        <begin position="23"/>
        <end position="112"/>
    </location>
</feature>